<keyword evidence="3" id="KW-1185">Reference proteome</keyword>
<gene>
    <name evidence="2" type="ORF">GOP47_0013231</name>
</gene>
<name>A0A9D4UN36_ADICA</name>
<evidence type="ECO:0000313" key="3">
    <source>
        <dbReference type="Proteomes" id="UP000886520"/>
    </source>
</evidence>
<protein>
    <submittedName>
        <fullName evidence="2">Uncharacterized protein</fullName>
    </submittedName>
</protein>
<dbReference type="EMBL" id="JABFUD020000013">
    <property type="protein sequence ID" value="KAI5070980.1"/>
    <property type="molecule type" value="Genomic_DNA"/>
</dbReference>
<dbReference type="AlphaFoldDB" id="A0A9D4UN36"/>
<organism evidence="2 3">
    <name type="scientific">Adiantum capillus-veneris</name>
    <name type="common">Maidenhair fern</name>
    <dbReference type="NCBI Taxonomy" id="13818"/>
    <lineage>
        <taxon>Eukaryota</taxon>
        <taxon>Viridiplantae</taxon>
        <taxon>Streptophyta</taxon>
        <taxon>Embryophyta</taxon>
        <taxon>Tracheophyta</taxon>
        <taxon>Polypodiopsida</taxon>
        <taxon>Polypodiidae</taxon>
        <taxon>Polypodiales</taxon>
        <taxon>Pteridineae</taxon>
        <taxon>Pteridaceae</taxon>
        <taxon>Vittarioideae</taxon>
        <taxon>Adiantum</taxon>
    </lineage>
</organism>
<sequence length="153" mass="17598">MKEIICKLSIEIDVPEDLMTVEDGNRLLQLKTPIKPYILEMLHYGYDVALEDLLDTTNNDASEIFTSFKRQCNDEPPSITKQKLTWQHNKGVYKARFGSDYPYAFINIDNPPTEQDNKPQVLLLDHDNQLSKKQRTLNTQSTPSHAVKTDEST</sequence>
<proteinExistence type="predicted"/>
<feature type="region of interest" description="Disordered" evidence="1">
    <location>
        <begin position="134"/>
        <end position="153"/>
    </location>
</feature>
<dbReference type="Proteomes" id="UP000886520">
    <property type="component" value="Chromosome 13"/>
</dbReference>
<accession>A0A9D4UN36</accession>
<reference evidence="2" key="1">
    <citation type="submission" date="2021-01" db="EMBL/GenBank/DDBJ databases">
        <title>Adiantum capillus-veneris genome.</title>
        <authorList>
            <person name="Fang Y."/>
            <person name="Liao Q."/>
        </authorList>
    </citation>
    <scope>NUCLEOTIDE SEQUENCE</scope>
    <source>
        <strain evidence="2">H3</strain>
        <tissue evidence="2">Leaf</tissue>
    </source>
</reference>
<dbReference type="OrthoDB" id="1999531at2759"/>
<evidence type="ECO:0000313" key="2">
    <source>
        <dbReference type="EMBL" id="KAI5070980.1"/>
    </source>
</evidence>
<evidence type="ECO:0000256" key="1">
    <source>
        <dbReference type="SAM" id="MobiDB-lite"/>
    </source>
</evidence>
<comment type="caution">
    <text evidence="2">The sequence shown here is derived from an EMBL/GenBank/DDBJ whole genome shotgun (WGS) entry which is preliminary data.</text>
</comment>